<organism evidence="2 3">
    <name type="scientific">Elysia crispata</name>
    <name type="common">lettuce slug</name>
    <dbReference type="NCBI Taxonomy" id="231223"/>
    <lineage>
        <taxon>Eukaryota</taxon>
        <taxon>Metazoa</taxon>
        <taxon>Spiralia</taxon>
        <taxon>Lophotrochozoa</taxon>
        <taxon>Mollusca</taxon>
        <taxon>Gastropoda</taxon>
        <taxon>Heterobranchia</taxon>
        <taxon>Euthyneura</taxon>
        <taxon>Panpulmonata</taxon>
        <taxon>Sacoglossa</taxon>
        <taxon>Placobranchoidea</taxon>
        <taxon>Plakobranchidae</taxon>
        <taxon>Elysia</taxon>
    </lineage>
</organism>
<accession>A0AAE0Z9X8</accession>
<protein>
    <recommendedName>
        <fullName evidence="1">PiggyBac transposable element-derived protein domain-containing protein</fullName>
    </recommendedName>
</protein>
<reference evidence="2" key="1">
    <citation type="journal article" date="2023" name="G3 (Bethesda)">
        <title>A reference genome for the long-term kleptoplast-retaining sea slug Elysia crispata morphotype clarki.</title>
        <authorList>
            <person name="Eastman K.E."/>
            <person name="Pendleton A.L."/>
            <person name="Shaikh M.A."/>
            <person name="Suttiyut T."/>
            <person name="Ogas R."/>
            <person name="Tomko P."/>
            <person name="Gavelis G."/>
            <person name="Widhalm J.R."/>
            <person name="Wisecaver J.H."/>
        </authorList>
    </citation>
    <scope>NUCLEOTIDE SEQUENCE</scope>
    <source>
        <strain evidence="2">ECLA1</strain>
    </source>
</reference>
<feature type="domain" description="PiggyBac transposable element-derived protein" evidence="1">
    <location>
        <begin position="2"/>
        <end position="110"/>
    </location>
</feature>
<comment type="caution">
    <text evidence="2">The sequence shown here is derived from an EMBL/GenBank/DDBJ whole genome shotgun (WGS) entry which is preliminary data.</text>
</comment>
<sequence length="117" mass="13504">MLHLVNNKTKISRGQARFDPWFKVRPILESLNAVSRRYYIPSQNISIDESLVGVKIRVIYIQYLPQKRHASFGIKKFELCDSNGYPLHLIMYTGKDLDVSHDDGQAVVIYITSLRPP</sequence>
<dbReference type="InterPro" id="IPR029526">
    <property type="entry name" value="PGBD"/>
</dbReference>
<evidence type="ECO:0000313" key="2">
    <source>
        <dbReference type="EMBL" id="KAK3765051.1"/>
    </source>
</evidence>
<evidence type="ECO:0000259" key="1">
    <source>
        <dbReference type="Pfam" id="PF13843"/>
    </source>
</evidence>
<dbReference type="PANTHER" id="PTHR46599">
    <property type="entry name" value="PIGGYBAC TRANSPOSABLE ELEMENT-DERIVED PROTEIN 4"/>
    <property type="match status" value="1"/>
</dbReference>
<dbReference type="Proteomes" id="UP001283361">
    <property type="component" value="Unassembled WGS sequence"/>
</dbReference>
<dbReference type="EMBL" id="JAWDGP010004358">
    <property type="protein sequence ID" value="KAK3765051.1"/>
    <property type="molecule type" value="Genomic_DNA"/>
</dbReference>
<name>A0AAE0Z9X8_9GAST</name>
<gene>
    <name evidence="2" type="ORF">RRG08_023569</name>
</gene>
<proteinExistence type="predicted"/>
<dbReference type="AlphaFoldDB" id="A0AAE0Z9X8"/>
<dbReference type="PANTHER" id="PTHR46599:SF3">
    <property type="entry name" value="PIGGYBAC TRANSPOSABLE ELEMENT-DERIVED PROTEIN 4"/>
    <property type="match status" value="1"/>
</dbReference>
<keyword evidence="3" id="KW-1185">Reference proteome</keyword>
<evidence type="ECO:0000313" key="3">
    <source>
        <dbReference type="Proteomes" id="UP001283361"/>
    </source>
</evidence>
<dbReference type="Pfam" id="PF13843">
    <property type="entry name" value="DDE_Tnp_1_7"/>
    <property type="match status" value="1"/>
</dbReference>